<proteinExistence type="predicted"/>
<dbReference type="Proteomes" id="UP000187194">
    <property type="component" value="Unassembled WGS sequence"/>
</dbReference>
<feature type="domain" description="Immunity MXAN-0049 protein" evidence="1">
    <location>
        <begin position="67"/>
        <end position="184"/>
    </location>
</feature>
<name>A0A1R1J7U0_9BURK</name>
<reference evidence="2 3" key="1">
    <citation type="submission" date="2017-01" db="EMBL/GenBank/DDBJ databases">
        <title>Phylogeographic, genomic and meropenem susceptibility analysis of Burkholderia ubonensis.</title>
        <authorList>
            <person name="Price E.P."/>
            <person name="Sarovich D.S."/>
            <person name="Webb J.R."/>
            <person name="Hall C.M."/>
            <person name="Sahl J.W."/>
            <person name="Kaestli M."/>
            <person name="Mayo M."/>
            <person name="Harrington G."/>
            <person name="Baker A.L."/>
            <person name="Sidak-Loftis L.C."/>
            <person name="Lummis M."/>
            <person name="Schupp J.M."/>
            <person name="Gillece J.D."/>
            <person name="Tuanyok A."/>
            <person name="Warner J."/>
            <person name="Busch J.D."/>
            <person name="Keim P."/>
            <person name="Currie B.J."/>
            <person name="Wagner D.M."/>
        </authorList>
    </citation>
    <scope>NUCLEOTIDE SEQUENCE [LARGE SCALE GENOMIC DNA]</scope>
    <source>
        <strain evidence="2 3">A21</strain>
    </source>
</reference>
<evidence type="ECO:0000313" key="3">
    <source>
        <dbReference type="Proteomes" id="UP000187194"/>
    </source>
</evidence>
<sequence>MTKIWTTEADYPESQMALYDEAKNGVDRFELQSAKRLVRPAPLLFELPKKGLSKIRDYGVIWSDILIPLVNEAVRGAIEELANDDDVQFIPAVIGSSGEAIDGSYFLLNPTRKVDVVDHDASEPIVVKIPGFPDAKVGFKKMVLRPDFPANGIGRQYDSPTNIVVGDQLADGVLRATKKGVRFTTGIPPAA</sequence>
<evidence type="ECO:0000259" key="1">
    <source>
        <dbReference type="Pfam" id="PF07791"/>
    </source>
</evidence>
<dbReference type="AlphaFoldDB" id="A0A1R1J7U0"/>
<dbReference type="EMBL" id="MTJZ01000033">
    <property type="protein sequence ID" value="OMG71364.1"/>
    <property type="molecule type" value="Genomic_DNA"/>
</dbReference>
<accession>A0A1R1J7U0</accession>
<organism evidence="2 3">
    <name type="scientific">Burkholderia ubonensis</name>
    <dbReference type="NCBI Taxonomy" id="101571"/>
    <lineage>
        <taxon>Bacteria</taxon>
        <taxon>Pseudomonadati</taxon>
        <taxon>Pseudomonadota</taxon>
        <taxon>Betaproteobacteria</taxon>
        <taxon>Burkholderiales</taxon>
        <taxon>Burkholderiaceae</taxon>
        <taxon>Burkholderia</taxon>
        <taxon>Burkholderia cepacia complex</taxon>
    </lineage>
</organism>
<comment type="caution">
    <text evidence="2">The sequence shown here is derived from an EMBL/GenBank/DDBJ whole genome shotgun (WGS) entry which is preliminary data.</text>
</comment>
<gene>
    <name evidence="2" type="ORF">BW685_21475</name>
</gene>
<protein>
    <recommendedName>
        <fullName evidence="1">Immunity MXAN-0049 protein domain-containing protein</fullName>
    </recommendedName>
</protein>
<dbReference type="Pfam" id="PF07791">
    <property type="entry name" value="Imm11"/>
    <property type="match status" value="1"/>
</dbReference>
<dbReference type="InterPro" id="IPR012433">
    <property type="entry name" value="Imm11"/>
</dbReference>
<evidence type="ECO:0000313" key="2">
    <source>
        <dbReference type="EMBL" id="OMG71364.1"/>
    </source>
</evidence>